<feature type="region of interest" description="Disordered" evidence="1">
    <location>
        <begin position="179"/>
        <end position="228"/>
    </location>
</feature>
<dbReference type="Pfam" id="PF04977">
    <property type="entry name" value="DivIC"/>
    <property type="match status" value="1"/>
</dbReference>
<feature type="compositionally biased region" description="Low complexity" evidence="1">
    <location>
        <begin position="39"/>
        <end position="63"/>
    </location>
</feature>
<feature type="region of interest" description="Disordered" evidence="1">
    <location>
        <begin position="1"/>
        <end position="81"/>
    </location>
</feature>
<keyword evidence="2" id="KW-0472">Membrane</keyword>
<dbReference type="EMBL" id="WMBB01000010">
    <property type="protein sequence ID" value="MTE15412.1"/>
    <property type="molecule type" value="Genomic_DNA"/>
</dbReference>
<accession>A0A6I3KZC4</accession>
<dbReference type="RefSeq" id="WP_154789853.1">
    <property type="nucleotide sequence ID" value="NZ_WMBB01000010.1"/>
</dbReference>
<proteinExistence type="predicted"/>
<name>A0A6I3KZC4_9NOCA</name>
<comment type="caution">
    <text evidence="3">The sequence shown here is derived from an EMBL/GenBank/DDBJ whole genome shotgun (WGS) entry which is preliminary data.</text>
</comment>
<sequence>MTERRARGTSPAGRSDRRPSRSVRAKNASGAKRTETATAVSKSGAASKSSRSGGARAASGQSAAKRRTATRANAKPERRERKILGLSTGRAVLLAAVLAGLALTLAVPLRTYYTQRSDAGELATQHRQLEEEVANLRDRRAQQQDPNYIKAEARDRLRLVMPGETPYIVQIPEIEQPAIPAQPAKSREPDPWYTQLWNSVSSPQPVAAPAPPAPALPPPAPTEEGQPR</sequence>
<gene>
    <name evidence="3" type="ORF">GLP40_21895</name>
</gene>
<dbReference type="InterPro" id="IPR007060">
    <property type="entry name" value="FtsL/DivIC"/>
</dbReference>
<evidence type="ECO:0000256" key="1">
    <source>
        <dbReference type="SAM" id="MobiDB-lite"/>
    </source>
</evidence>
<feature type="compositionally biased region" description="Pro residues" evidence="1">
    <location>
        <begin position="206"/>
        <end position="221"/>
    </location>
</feature>
<keyword evidence="4" id="KW-1185">Reference proteome</keyword>
<feature type="transmembrane region" description="Helical" evidence="2">
    <location>
        <begin position="83"/>
        <end position="107"/>
    </location>
</feature>
<keyword evidence="2" id="KW-1133">Transmembrane helix</keyword>
<evidence type="ECO:0000313" key="4">
    <source>
        <dbReference type="Proteomes" id="UP000432464"/>
    </source>
</evidence>
<protein>
    <submittedName>
        <fullName evidence="3">Septum formation initiator family protein</fullName>
    </submittedName>
</protein>
<reference evidence="3 4" key="1">
    <citation type="submission" date="2019-11" db="EMBL/GenBank/DDBJ databases">
        <title>Nocardia sp. nov. CT2-14 isolated from soil.</title>
        <authorList>
            <person name="Kanchanasin P."/>
            <person name="Tanasupawat S."/>
            <person name="Yuki M."/>
            <person name="Kudo T."/>
        </authorList>
    </citation>
    <scope>NUCLEOTIDE SEQUENCE [LARGE SCALE GENOMIC DNA]</scope>
    <source>
        <strain evidence="3 4">CT2-14</strain>
    </source>
</reference>
<organism evidence="3 4">
    <name type="scientific">Nocardia aurantiaca</name>
    <dbReference type="NCBI Taxonomy" id="2675850"/>
    <lineage>
        <taxon>Bacteria</taxon>
        <taxon>Bacillati</taxon>
        <taxon>Actinomycetota</taxon>
        <taxon>Actinomycetes</taxon>
        <taxon>Mycobacteriales</taxon>
        <taxon>Nocardiaceae</taxon>
        <taxon>Nocardia</taxon>
    </lineage>
</organism>
<keyword evidence="2" id="KW-0812">Transmembrane</keyword>
<dbReference type="AlphaFoldDB" id="A0A6I3KZC4"/>
<evidence type="ECO:0000313" key="3">
    <source>
        <dbReference type="EMBL" id="MTE15412.1"/>
    </source>
</evidence>
<dbReference type="Proteomes" id="UP000432464">
    <property type="component" value="Unassembled WGS sequence"/>
</dbReference>
<evidence type="ECO:0000256" key="2">
    <source>
        <dbReference type="SAM" id="Phobius"/>
    </source>
</evidence>